<name>A0A2D6M205_9ARCH</name>
<keyword evidence="1" id="KW-1133">Transmembrane helix</keyword>
<sequence length="250" mass="27658">MNEALKRFKKSKSVLLIGDSTMVDLVSQFSDGMKQAAFKIWDSFVDVVPALILAIAIIVIGWFLGKIIKKIVIKILQSTKIDQWIDEQNLTAAIGGKEMSALIGSFVKWYIIWVSLWVAADSIKLQGLSQFVEALVFYIPQVLAALLVMILGLLLGRYLKNALDATQHRFKKMVSSMTELIVVLFAGILALTLVLGEAKVQILVQLLQIFLTPFLWSIAIAVGIVVGVSFGLTFKKEIQSFAGEIKKSIK</sequence>
<dbReference type="Gene3D" id="1.10.287.1260">
    <property type="match status" value="1"/>
</dbReference>
<keyword evidence="1" id="KW-0812">Transmembrane</keyword>
<evidence type="ECO:0000313" key="2">
    <source>
        <dbReference type="EMBL" id="MAG22444.1"/>
    </source>
</evidence>
<protein>
    <recommendedName>
        <fullName evidence="4">Mechanosensitive ion channel</fullName>
    </recommendedName>
</protein>
<dbReference type="Pfam" id="PF05552">
    <property type="entry name" value="MS_channel_1st_1"/>
    <property type="match status" value="2"/>
</dbReference>
<feature type="transmembrane region" description="Helical" evidence="1">
    <location>
        <begin position="47"/>
        <end position="65"/>
    </location>
</feature>
<reference evidence="3" key="1">
    <citation type="submission" date="2017-09" db="EMBL/GenBank/DDBJ databases">
        <title>The Reconstruction of 2,631 Draft Metagenome-Assembled Genomes from the Global Oceans.</title>
        <authorList>
            <person name="Tully B.J."/>
            <person name="Graham E.D."/>
            <person name="Heidelberg J.F."/>
        </authorList>
    </citation>
    <scope>NUCLEOTIDE SEQUENCE [LARGE SCALE GENOMIC DNA]</scope>
</reference>
<feature type="transmembrane region" description="Helical" evidence="1">
    <location>
        <begin position="214"/>
        <end position="234"/>
    </location>
</feature>
<gene>
    <name evidence="2" type="ORF">CL943_04050</name>
</gene>
<evidence type="ECO:0008006" key="4">
    <source>
        <dbReference type="Google" id="ProtNLM"/>
    </source>
</evidence>
<evidence type="ECO:0000256" key="1">
    <source>
        <dbReference type="SAM" id="Phobius"/>
    </source>
</evidence>
<dbReference type="AlphaFoldDB" id="A0A2D6M205"/>
<feature type="transmembrane region" description="Helical" evidence="1">
    <location>
        <begin position="101"/>
        <end position="120"/>
    </location>
</feature>
<dbReference type="InterPro" id="IPR008910">
    <property type="entry name" value="MSC_TM_helix"/>
</dbReference>
<keyword evidence="1" id="KW-0472">Membrane</keyword>
<proteinExistence type="predicted"/>
<dbReference type="Proteomes" id="UP000226592">
    <property type="component" value="Unassembled WGS sequence"/>
</dbReference>
<organism evidence="2 3">
    <name type="scientific">Candidatus Iainarchaeum sp</name>
    <dbReference type="NCBI Taxonomy" id="3101447"/>
    <lineage>
        <taxon>Archaea</taxon>
        <taxon>Candidatus Iainarchaeota</taxon>
        <taxon>Candidatus Iainarchaeia</taxon>
        <taxon>Candidatus Iainarchaeales</taxon>
        <taxon>Candidatus Iainarchaeaceae</taxon>
        <taxon>Candidatus Iainarchaeum</taxon>
    </lineage>
</organism>
<dbReference type="EMBL" id="NZBU01000012">
    <property type="protein sequence ID" value="MAG22444.1"/>
    <property type="molecule type" value="Genomic_DNA"/>
</dbReference>
<accession>A0A2D6M205</accession>
<comment type="caution">
    <text evidence="2">The sequence shown here is derived from an EMBL/GenBank/DDBJ whole genome shotgun (WGS) entry which is preliminary data.</text>
</comment>
<feature type="transmembrane region" description="Helical" evidence="1">
    <location>
        <begin position="135"/>
        <end position="159"/>
    </location>
</feature>
<feature type="transmembrane region" description="Helical" evidence="1">
    <location>
        <begin position="180"/>
        <end position="202"/>
    </location>
</feature>
<evidence type="ECO:0000313" key="3">
    <source>
        <dbReference type="Proteomes" id="UP000226592"/>
    </source>
</evidence>